<dbReference type="SUPFAM" id="SSF69593">
    <property type="entry name" value="Glycerol-3-phosphate (1)-acyltransferase"/>
    <property type="match status" value="1"/>
</dbReference>
<evidence type="ECO:0000313" key="3">
    <source>
        <dbReference type="Proteomes" id="UP000437131"/>
    </source>
</evidence>
<dbReference type="EMBL" id="WMIA01000014">
    <property type="protein sequence ID" value="MTF39582.1"/>
    <property type="molecule type" value="Genomic_DNA"/>
</dbReference>
<dbReference type="PIRSF" id="PIRSF016753">
    <property type="entry name" value="P_lipid/glycerol_ac_tran_prd"/>
    <property type="match status" value="1"/>
</dbReference>
<dbReference type="Pfam" id="PF01553">
    <property type="entry name" value="Acyltransferase"/>
    <property type="match status" value="1"/>
</dbReference>
<evidence type="ECO:0000259" key="1">
    <source>
        <dbReference type="Pfam" id="PF01553"/>
    </source>
</evidence>
<proteinExistence type="predicted"/>
<keyword evidence="2" id="KW-0808">Transferase</keyword>
<dbReference type="Proteomes" id="UP000437131">
    <property type="component" value="Unassembled WGS sequence"/>
</dbReference>
<sequence length="274" mass="31242">MSNQYSGWSLTARNPEVIEQLMPLWGFLYKYYFQVKTSGWENIPEGPVLFVGSHNGGLAAPDMTMMMYDWFRRFGTQRPIYGLMHRNVWSAYGSLTRLAAQTGAIRAHPKMAIAALEKKASVLVYPGGADDVFRPYTERQKIKFVGRKGFIKLALKYQVPIVPLIAKGAHETIFVVANIYKEIKKLNQQGLFPWMFDIDPQVFPIYFGLPWGLAVGPLPNIPLPLQITTRVCPPIYFPRYGEEASCARLYVQECYDLVVNTMQKELDLLYLGID</sequence>
<dbReference type="InterPro" id="IPR016676">
    <property type="entry name" value="P_lipid/glycerol_AcTrfase_prd"/>
</dbReference>
<comment type="caution">
    <text evidence="2">The sequence shown here is derived from an EMBL/GenBank/DDBJ whole genome shotgun (WGS) entry which is preliminary data.</text>
</comment>
<organism evidence="2 3">
    <name type="scientific">Cyanobacterium aponinum 0216</name>
    <dbReference type="NCBI Taxonomy" id="2676140"/>
    <lineage>
        <taxon>Bacteria</taxon>
        <taxon>Bacillati</taxon>
        <taxon>Cyanobacteriota</taxon>
        <taxon>Cyanophyceae</taxon>
        <taxon>Oscillatoriophycideae</taxon>
        <taxon>Chroococcales</taxon>
        <taxon>Geminocystaceae</taxon>
        <taxon>Cyanobacterium</taxon>
    </lineage>
</organism>
<dbReference type="GO" id="GO:0016020">
    <property type="term" value="C:membrane"/>
    <property type="evidence" value="ECO:0007669"/>
    <property type="project" value="TreeGrafter"/>
</dbReference>
<reference evidence="2 3" key="1">
    <citation type="submission" date="2019-11" db="EMBL/GenBank/DDBJ databases">
        <title>Isolation of a new High Light Tolerant Cyanobacteria.</title>
        <authorList>
            <person name="Dobson Z."/>
            <person name="Vaughn N."/>
            <person name="Vaughn M."/>
            <person name="Fromme P."/>
            <person name="Mazor Y."/>
        </authorList>
    </citation>
    <scope>NUCLEOTIDE SEQUENCE [LARGE SCALE GENOMIC DNA]</scope>
    <source>
        <strain evidence="2 3">0216</strain>
    </source>
</reference>
<evidence type="ECO:0000313" key="2">
    <source>
        <dbReference type="EMBL" id="MTF39582.1"/>
    </source>
</evidence>
<protein>
    <submittedName>
        <fullName evidence="2">Glycerol acyltransferase</fullName>
    </submittedName>
</protein>
<dbReference type="PANTHER" id="PTHR22753:SF14">
    <property type="entry name" value="MONOACYLGLYCEROL_DIACYLGLYCEROL O-ACYLTRANSFERASE"/>
    <property type="match status" value="1"/>
</dbReference>
<dbReference type="CDD" id="cd07987">
    <property type="entry name" value="LPLAT_MGAT-like"/>
    <property type="match status" value="1"/>
</dbReference>
<dbReference type="InterPro" id="IPR002123">
    <property type="entry name" value="Plipid/glycerol_acylTrfase"/>
</dbReference>
<dbReference type="GO" id="GO:0016746">
    <property type="term" value="F:acyltransferase activity"/>
    <property type="evidence" value="ECO:0007669"/>
    <property type="project" value="UniProtKB-KW"/>
</dbReference>
<gene>
    <name evidence="2" type="ORF">GGC33_11680</name>
</gene>
<dbReference type="RefSeq" id="WP_015219996.1">
    <property type="nucleotide sequence ID" value="NZ_WMIA01000014.1"/>
</dbReference>
<feature type="domain" description="Phospholipid/glycerol acyltransferase" evidence="1">
    <location>
        <begin position="35"/>
        <end position="165"/>
    </location>
</feature>
<dbReference type="AlphaFoldDB" id="A0A844GWZ6"/>
<dbReference type="PANTHER" id="PTHR22753">
    <property type="entry name" value="TRANSMEMBRANE PROTEIN 68"/>
    <property type="match status" value="1"/>
</dbReference>
<accession>A0A844GWZ6</accession>
<keyword evidence="2" id="KW-0012">Acyltransferase</keyword>
<name>A0A844GWZ6_9CHRO</name>